<dbReference type="Proteomes" id="UP000095287">
    <property type="component" value="Unplaced"/>
</dbReference>
<evidence type="ECO:0000256" key="5">
    <source>
        <dbReference type="ARBA" id="ARBA00023242"/>
    </source>
</evidence>
<sequence length="464" mass="51721">MNLQATKRSAVVLRGFSVPTVSSNVSMSEEGELSPSPSPSASPRRNGNASNVQDDDDVIIVESKESVVTRHKSSSPPLFDFDTDINGEPLDDDVQILNVTGGINSEDSIRKSLSTHSLLMTFATPETPKPNNSGRRNKPVCFNCDGDHILAKCPEPRDNNKIRAAAQKFKRDSIGGTPRNSREATSSASGPSKYRPGRISSTLREALNMRNDDIPEWVYRMRRVGFIQGYPPAYLKQALVVGEDPRTLLSFNFIDEKLNEQETVQEQTKEFVPPTINKDKIIWYGGFNKYFSNLYDRENGTFRIPPFESFVAQLEKSVQAKAQKDWEHQKRFRAQKRKRFSDVDASPSSSEEGAPEKRPRLDQSDLTSSDELANESANNESLLSINEASMCSSTVEDSPIGFSTEFDAGVDAPDIVERPFNTTAEDLGRFSVGIQPFQETIEQAQGDGKFLKSLMELMKARRSE</sequence>
<dbReference type="Pfam" id="PF04046">
    <property type="entry name" value="PSP"/>
    <property type="match status" value="1"/>
</dbReference>
<dbReference type="GO" id="GO:0008270">
    <property type="term" value="F:zinc ion binding"/>
    <property type="evidence" value="ECO:0007669"/>
    <property type="project" value="UniProtKB-KW"/>
</dbReference>
<feature type="compositionally biased region" description="Basic residues" evidence="6">
    <location>
        <begin position="330"/>
        <end position="339"/>
    </location>
</feature>
<feature type="region of interest" description="Disordered" evidence="6">
    <location>
        <begin position="22"/>
        <end position="58"/>
    </location>
</feature>
<keyword evidence="5" id="KW-0539">Nucleus</keyword>
<keyword evidence="4" id="KW-0862">Zinc</keyword>
<dbReference type="GO" id="GO:0003723">
    <property type="term" value="F:RNA binding"/>
    <property type="evidence" value="ECO:0007669"/>
    <property type="project" value="TreeGrafter"/>
</dbReference>
<feature type="compositionally biased region" description="Polar residues" evidence="6">
    <location>
        <begin position="364"/>
        <end position="380"/>
    </location>
</feature>
<feature type="region of interest" description="Disordered" evidence="6">
    <location>
        <begin position="168"/>
        <end position="200"/>
    </location>
</feature>
<accession>A0A1I7XZV1</accession>
<dbReference type="PANTHER" id="PTHR13316">
    <property type="entry name" value="ZINC FINGER, CCHC DOMAIN CONTAINING 8"/>
    <property type="match status" value="1"/>
</dbReference>
<reference evidence="9" key="1">
    <citation type="submission" date="2016-11" db="UniProtKB">
        <authorList>
            <consortium name="WormBaseParasite"/>
        </authorList>
    </citation>
    <scope>IDENTIFICATION</scope>
</reference>
<proteinExistence type="predicted"/>
<dbReference type="SMART" id="SM00581">
    <property type="entry name" value="PSP"/>
    <property type="match status" value="1"/>
</dbReference>
<feature type="region of interest" description="Disordered" evidence="6">
    <location>
        <begin position="325"/>
        <end position="380"/>
    </location>
</feature>
<evidence type="ECO:0000256" key="6">
    <source>
        <dbReference type="SAM" id="MobiDB-lite"/>
    </source>
</evidence>
<evidence type="ECO:0000313" key="8">
    <source>
        <dbReference type="Proteomes" id="UP000095287"/>
    </source>
</evidence>
<organism evidence="8 9">
    <name type="scientific">Steinernema glaseri</name>
    <dbReference type="NCBI Taxonomy" id="37863"/>
    <lineage>
        <taxon>Eukaryota</taxon>
        <taxon>Metazoa</taxon>
        <taxon>Ecdysozoa</taxon>
        <taxon>Nematoda</taxon>
        <taxon>Chromadorea</taxon>
        <taxon>Rhabditida</taxon>
        <taxon>Tylenchina</taxon>
        <taxon>Panagrolaimomorpha</taxon>
        <taxon>Strongyloidoidea</taxon>
        <taxon>Steinernematidae</taxon>
        <taxon>Steinernema</taxon>
    </lineage>
</organism>
<dbReference type="AlphaFoldDB" id="A0A1I7XZV1"/>
<keyword evidence="3" id="KW-0863">Zinc-finger</keyword>
<dbReference type="WBParaSite" id="L893_g11011.t1">
    <property type="protein sequence ID" value="L893_g11011.t1"/>
    <property type="gene ID" value="L893_g11011"/>
</dbReference>
<feature type="domain" description="PSP proline-rich" evidence="7">
    <location>
        <begin position="191"/>
        <end position="248"/>
    </location>
</feature>
<feature type="compositionally biased region" description="Low complexity" evidence="6">
    <location>
        <begin position="33"/>
        <end position="43"/>
    </location>
</feature>
<evidence type="ECO:0000256" key="1">
    <source>
        <dbReference type="ARBA" id="ARBA00004123"/>
    </source>
</evidence>
<evidence type="ECO:0000313" key="9">
    <source>
        <dbReference type="WBParaSite" id="L893_g11011.t1"/>
    </source>
</evidence>
<comment type="subcellular location">
    <subcellularLocation>
        <location evidence="1">Nucleus</location>
    </subcellularLocation>
</comment>
<feature type="compositionally biased region" description="Basic and acidic residues" evidence="6">
    <location>
        <begin position="354"/>
        <end position="363"/>
    </location>
</feature>
<dbReference type="InterPro" id="IPR052115">
    <property type="entry name" value="NEXT_complex_subunit_ZCCHC8"/>
</dbReference>
<evidence type="ECO:0000256" key="4">
    <source>
        <dbReference type="ARBA" id="ARBA00022833"/>
    </source>
</evidence>
<keyword evidence="2" id="KW-0479">Metal-binding</keyword>
<evidence type="ECO:0000256" key="3">
    <source>
        <dbReference type="ARBA" id="ARBA00022771"/>
    </source>
</evidence>
<dbReference type="InterPro" id="IPR006568">
    <property type="entry name" value="PSP_pro-rich"/>
</dbReference>
<dbReference type="GO" id="GO:0071013">
    <property type="term" value="C:catalytic step 2 spliceosome"/>
    <property type="evidence" value="ECO:0007669"/>
    <property type="project" value="TreeGrafter"/>
</dbReference>
<keyword evidence="8" id="KW-1185">Reference proteome</keyword>
<evidence type="ECO:0000256" key="2">
    <source>
        <dbReference type="ARBA" id="ARBA00022723"/>
    </source>
</evidence>
<evidence type="ECO:0000259" key="7">
    <source>
        <dbReference type="SMART" id="SM00581"/>
    </source>
</evidence>
<name>A0A1I7XZV1_9BILA</name>
<dbReference type="PANTHER" id="PTHR13316:SF0">
    <property type="entry name" value="ZINC FINGER CCHC DOMAIN-CONTAINING PROTEIN 8"/>
    <property type="match status" value="1"/>
</dbReference>
<protein>
    <submittedName>
        <fullName evidence="9">PSP domain-containing protein</fullName>
    </submittedName>
</protein>